<reference evidence="3 4" key="1">
    <citation type="submission" date="2020-04" db="EMBL/GenBank/DDBJ databases">
        <authorList>
            <person name="De Canck E."/>
        </authorList>
    </citation>
    <scope>NUCLEOTIDE SEQUENCE [LARGE SCALE GENOMIC DNA]</scope>
    <source>
        <strain evidence="3 4">LMG 24238</strain>
    </source>
</reference>
<dbReference type="RefSeq" id="WP_175052215.1">
    <property type="nucleotide sequence ID" value="NZ_CADIKC010000006.1"/>
</dbReference>
<gene>
    <name evidence="3" type="ORF">LMG24238_04265</name>
</gene>
<sequence length="458" mass="50805">MNSDLRAIKISRLRQMDLNRHHVPLLGRSVRRYRELSTTYSQPVVVGYFINRALAKGWSLTKSKLIKPMKLRFWKRPGQASIRDGSLAGETVYAIRITGGLGDAIIIARLARDLQVTLGGQTKFDVYFLSPKIIEPFFRGIPGFRESIHVDAFSTAAPHYTFSLIANQFVTFLNEHMHYRALLRDNPKVLSLFGHVQAIRKDIEKYIVAHPSLDGSFADIAVRQNHTRNTYLHEMLGIDYGGDLLNIGADPTACQDFGLMPKNYVTVHDGWDTKFKLVAHRPTKALPLQTWIDVVRRLKAARPDLMIVQLGGKTGDDIPGVDVNLKNKLTFAQSASILAGSALHLDTESGLVHIAATLGVKSVVMFGPTNVKWFGYSQNANISPRQCGNCWWSTDSWMDFCAAGYERPACMGSIDAQHVVSNALLLLSAEPVMKTHEPAPEADACVDSVVTQEQAHAG</sequence>
<evidence type="ECO:0000256" key="1">
    <source>
        <dbReference type="ARBA" id="ARBA00022676"/>
    </source>
</evidence>
<dbReference type="GO" id="GO:0009244">
    <property type="term" value="P:lipopolysaccharide core region biosynthetic process"/>
    <property type="evidence" value="ECO:0007669"/>
    <property type="project" value="TreeGrafter"/>
</dbReference>
<dbReference type="Proteomes" id="UP000494255">
    <property type="component" value="Unassembled WGS sequence"/>
</dbReference>
<evidence type="ECO:0000313" key="4">
    <source>
        <dbReference type="Proteomes" id="UP000494255"/>
    </source>
</evidence>
<dbReference type="InterPro" id="IPR002201">
    <property type="entry name" value="Glyco_trans_9"/>
</dbReference>
<dbReference type="InterPro" id="IPR051199">
    <property type="entry name" value="LPS_LOS_Heptosyltrfase"/>
</dbReference>
<dbReference type="SUPFAM" id="SSF53756">
    <property type="entry name" value="UDP-Glycosyltransferase/glycogen phosphorylase"/>
    <property type="match status" value="1"/>
</dbReference>
<protein>
    <recommendedName>
        <fullName evidence="5">ADP-heptose:LPS heptosyltransferase</fullName>
    </recommendedName>
</protein>
<evidence type="ECO:0000256" key="2">
    <source>
        <dbReference type="ARBA" id="ARBA00022679"/>
    </source>
</evidence>
<keyword evidence="2" id="KW-0808">Transferase</keyword>
<organism evidence="3 4">
    <name type="scientific">Paraburkholderia sediminicola</name>
    <dbReference type="NCBI Taxonomy" id="458836"/>
    <lineage>
        <taxon>Bacteria</taxon>
        <taxon>Pseudomonadati</taxon>
        <taxon>Pseudomonadota</taxon>
        <taxon>Betaproteobacteria</taxon>
        <taxon>Burkholderiales</taxon>
        <taxon>Burkholderiaceae</taxon>
        <taxon>Paraburkholderia</taxon>
    </lineage>
</organism>
<dbReference type="GeneID" id="97042875"/>
<dbReference type="EMBL" id="CADIKC010000006">
    <property type="protein sequence ID" value="CAB3712318.1"/>
    <property type="molecule type" value="Genomic_DNA"/>
</dbReference>
<accession>A0A6J5BNM0</accession>
<dbReference type="Pfam" id="PF01075">
    <property type="entry name" value="Glyco_transf_9"/>
    <property type="match status" value="1"/>
</dbReference>
<dbReference type="PANTHER" id="PTHR30160:SF1">
    <property type="entry name" value="LIPOPOLYSACCHARIDE 1,2-N-ACETYLGLUCOSAMINETRANSFERASE-RELATED"/>
    <property type="match status" value="1"/>
</dbReference>
<evidence type="ECO:0008006" key="5">
    <source>
        <dbReference type="Google" id="ProtNLM"/>
    </source>
</evidence>
<dbReference type="GO" id="GO:0005829">
    <property type="term" value="C:cytosol"/>
    <property type="evidence" value="ECO:0007669"/>
    <property type="project" value="TreeGrafter"/>
</dbReference>
<evidence type="ECO:0000313" key="3">
    <source>
        <dbReference type="EMBL" id="CAB3712318.1"/>
    </source>
</evidence>
<name>A0A6J5BNM0_9BURK</name>
<keyword evidence="1" id="KW-0328">Glycosyltransferase</keyword>
<dbReference type="Gene3D" id="3.40.50.2000">
    <property type="entry name" value="Glycogen Phosphorylase B"/>
    <property type="match status" value="1"/>
</dbReference>
<dbReference type="PANTHER" id="PTHR30160">
    <property type="entry name" value="TETRAACYLDISACCHARIDE 4'-KINASE-RELATED"/>
    <property type="match status" value="1"/>
</dbReference>
<dbReference type="AlphaFoldDB" id="A0A6J5BNM0"/>
<dbReference type="GO" id="GO:0008713">
    <property type="term" value="F:ADP-heptose-lipopolysaccharide heptosyltransferase activity"/>
    <property type="evidence" value="ECO:0007669"/>
    <property type="project" value="TreeGrafter"/>
</dbReference>
<keyword evidence="4" id="KW-1185">Reference proteome</keyword>
<proteinExistence type="predicted"/>